<dbReference type="EMBL" id="MW366843">
    <property type="protein sequence ID" value="QQO90165.1"/>
    <property type="molecule type" value="Genomic_DNA"/>
</dbReference>
<evidence type="ECO:0000313" key="2">
    <source>
        <dbReference type="Proteomes" id="UP000596123"/>
    </source>
</evidence>
<proteinExistence type="predicted"/>
<protein>
    <submittedName>
        <fullName evidence="1">Uncharacterized protein</fullName>
    </submittedName>
</protein>
<accession>A0A7T8IVH7</accession>
<keyword evidence="2" id="KW-1185">Reference proteome</keyword>
<gene>
    <name evidence="1" type="ORF">pEaSNUABM5_00023</name>
</gene>
<sequence>MGNKLIALEKGLETAHLKLNGEFDNDQAINLDLVVSVQRTSTNCFLKDTGVGHGSPYSNGLANQVDIFILHFTLVGNVHRRWVFFENTRSTRDAIFNQILSQAYSAKNGV</sequence>
<evidence type="ECO:0000313" key="1">
    <source>
        <dbReference type="EMBL" id="QQO90165.1"/>
    </source>
</evidence>
<reference evidence="1 2" key="1">
    <citation type="submission" date="2020-12" db="EMBL/GenBank/DDBJ databases">
        <title>Complete genome sequence of Erwinia phage pEa_SNUABM_5.</title>
        <authorList>
            <person name="Kim S.G."/>
            <person name="Lee S.B."/>
            <person name="Kwon J."/>
            <person name="Park S.C."/>
        </authorList>
    </citation>
    <scope>NUCLEOTIDE SEQUENCE [LARGE SCALE GENOMIC DNA]</scope>
</reference>
<organism evidence="1 2">
    <name type="scientific">Erwinia phage pEa_SNUABM_5</name>
    <dbReference type="NCBI Taxonomy" id="2797313"/>
    <lineage>
        <taxon>Viruses</taxon>
        <taxon>Duplodnaviria</taxon>
        <taxon>Heunggongvirae</taxon>
        <taxon>Uroviricota</taxon>
        <taxon>Caudoviricetes</taxon>
        <taxon>Rivsvirus</taxon>
        <taxon>Rivsvirus SNUABM5</taxon>
    </lineage>
</organism>
<dbReference type="Proteomes" id="UP000596123">
    <property type="component" value="Segment"/>
</dbReference>
<name>A0A7T8IVH7_9CAUD</name>